<feature type="transmembrane region" description="Helical" evidence="1">
    <location>
        <begin position="22"/>
        <end position="42"/>
    </location>
</feature>
<dbReference type="AlphaFoldDB" id="A0A6P1NHY7"/>
<keyword evidence="3" id="KW-1185">Reference proteome</keyword>
<protein>
    <submittedName>
        <fullName evidence="2">Uncharacterized protein</fullName>
    </submittedName>
</protein>
<proteinExistence type="predicted"/>
<dbReference type="KEGG" id="psey:GU243_03440"/>
<dbReference type="NCBIfam" id="TIGR04141">
    <property type="entry name" value="TIGR04141 family sporadically distributed protein"/>
    <property type="match status" value="1"/>
</dbReference>
<dbReference type="Pfam" id="PF19614">
    <property type="entry name" value="DUF6119"/>
    <property type="match status" value="1"/>
</dbReference>
<evidence type="ECO:0000313" key="2">
    <source>
        <dbReference type="EMBL" id="QHK18968.1"/>
    </source>
</evidence>
<evidence type="ECO:0000313" key="3">
    <source>
        <dbReference type="Proteomes" id="UP000464186"/>
    </source>
</evidence>
<dbReference type="InterPro" id="IPR026487">
    <property type="entry name" value="CHP04141"/>
</dbReference>
<sequence length="126" mass="13986">MGTENSHVRAHGKRLSANWSKIGILVLALQTAIGLFVADGSFRDEIRSIIEKDTVDPQRSRWLDLIPSHGQPVDRSKYSVSHVVIANSQRSGTDWLPFFSKLNLMQNGQQLLNLGFSVSVSRVDVA</sequence>
<organism evidence="2 3">
    <name type="scientific">Pseudarthrobacter psychrotolerans</name>
    <dbReference type="NCBI Taxonomy" id="2697569"/>
    <lineage>
        <taxon>Bacteria</taxon>
        <taxon>Bacillati</taxon>
        <taxon>Actinomycetota</taxon>
        <taxon>Actinomycetes</taxon>
        <taxon>Micrococcales</taxon>
        <taxon>Micrococcaceae</taxon>
        <taxon>Pseudarthrobacter</taxon>
    </lineage>
</organism>
<name>A0A6P1NHY7_9MICC</name>
<dbReference type="Proteomes" id="UP000464186">
    <property type="component" value="Chromosome"/>
</dbReference>
<keyword evidence="1" id="KW-0812">Transmembrane</keyword>
<dbReference type="EMBL" id="CP047898">
    <property type="protein sequence ID" value="QHK18968.1"/>
    <property type="molecule type" value="Genomic_DNA"/>
</dbReference>
<gene>
    <name evidence="2" type="ORF">GU243_03440</name>
</gene>
<evidence type="ECO:0000256" key="1">
    <source>
        <dbReference type="SAM" id="Phobius"/>
    </source>
</evidence>
<keyword evidence="1" id="KW-1133">Transmembrane helix</keyword>
<keyword evidence="1" id="KW-0472">Membrane</keyword>
<accession>A0A6P1NHY7</accession>
<reference evidence="2 3" key="1">
    <citation type="submission" date="2020-01" db="EMBL/GenBank/DDBJ databases">
        <title>Pseudarthrobacter psychrotolerans sp. nov., isolated from antarctic soil.</title>
        <authorList>
            <person name="Shin Y."/>
            <person name="Park W."/>
        </authorList>
    </citation>
    <scope>NUCLEOTIDE SEQUENCE [LARGE SCALE GENOMIC DNA]</scope>
    <source>
        <strain evidence="2 3">YJ56</strain>
    </source>
</reference>